<sequence>MYERFPNEILIEIFQYLSTIDLFRSLVNINSRIESLIKHSTPFKIDLSCITTKSEYDYICKTILLSSSSPLHYLKLSNLIVQCEIQLFINMFDIMCLFSNLKSLSLLEVRLSELSIIIPKLKNVSYLSIISEQIDVSKDRKCLYSLIFCSDSSLSLSLNTLIIKLYNNHLQRVISYTLDGLEETIINKFKNLKYLDVDSCYLNDLKKLFSYIPNIKHLNVNLFPSDDQIVHQYYSIPCLICLTLNIYSDRVSKEKKAKCGARERERPMSLNK</sequence>
<dbReference type="EMBL" id="CAJOBC010061920">
    <property type="protein sequence ID" value="CAF4212888.1"/>
    <property type="molecule type" value="Genomic_DNA"/>
</dbReference>
<dbReference type="Proteomes" id="UP000663829">
    <property type="component" value="Unassembled WGS sequence"/>
</dbReference>
<evidence type="ECO:0000259" key="1">
    <source>
        <dbReference type="PROSITE" id="PS50181"/>
    </source>
</evidence>
<name>A0A815H387_9BILA</name>
<reference evidence="3" key="1">
    <citation type="submission" date="2021-02" db="EMBL/GenBank/DDBJ databases">
        <authorList>
            <person name="Nowell W R."/>
        </authorList>
    </citation>
    <scope>NUCLEOTIDE SEQUENCE</scope>
</reference>
<evidence type="ECO:0000313" key="2">
    <source>
        <dbReference type="EMBL" id="CAF0893313.1"/>
    </source>
</evidence>
<dbReference type="PROSITE" id="PS50181">
    <property type="entry name" value="FBOX"/>
    <property type="match status" value="1"/>
</dbReference>
<dbReference type="EMBL" id="CAJOBA010003235">
    <property type="protein sequence ID" value="CAF3675176.1"/>
    <property type="molecule type" value="Genomic_DNA"/>
</dbReference>
<dbReference type="EMBL" id="CAJNOQ010014688">
    <property type="protein sequence ID" value="CAF1346635.1"/>
    <property type="molecule type" value="Genomic_DNA"/>
</dbReference>
<dbReference type="OrthoDB" id="10015850at2759"/>
<protein>
    <recommendedName>
        <fullName evidence="1">F-box domain-containing protein</fullName>
    </recommendedName>
</protein>
<keyword evidence="6" id="KW-1185">Reference proteome</keyword>
<proteinExistence type="predicted"/>
<dbReference type="Gene3D" id="3.80.10.10">
    <property type="entry name" value="Ribonuclease Inhibitor"/>
    <property type="match status" value="1"/>
</dbReference>
<dbReference type="EMBL" id="CAJNOK010003234">
    <property type="protein sequence ID" value="CAF0893313.1"/>
    <property type="molecule type" value="Genomic_DNA"/>
</dbReference>
<gene>
    <name evidence="3" type="ORF">GPM918_LOCUS30698</name>
    <name evidence="2" type="ORF">OVA965_LOCUS9240</name>
    <name evidence="5" type="ORF">SRO942_LOCUS31318</name>
    <name evidence="4" type="ORF">TMI583_LOCUS9236</name>
</gene>
<dbReference type="InterPro" id="IPR001810">
    <property type="entry name" value="F-box_dom"/>
</dbReference>
<accession>A0A815H387</accession>
<dbReference type="AlphaFoldDB" id="A0A815H387"/>
<evidence type="ECO:0000313" key="5">
    <source>
        <dbReference type="EMBL" id="CAF4212888.1"/>
    </source>
</evidence>
<dbReference type="Proteomes" id="UP000677228">
    <property type="component" value="Unassembled WGS sequence"/>
</dbReference>
<dbReference type="Pfam" id="PF00646">
    <property type="entry name" value="F-box"/>
    <property type="match status" value="1"/>
</dbReference>
<dbReference type="Proteomes" id="UP000682733">
    <property type="component" value="Unassembled WGS sequence"/>
</dbReference>
<evidence type="ECO:0000313" key="6">
    <source>
        <dbReference type="Proteomes" id="UP000663829"/>
    </source>
</evidence>
<dbReference type="InterPro" id="IPR032675">
    <property type="entry name" value="LRR_dom_sf"/>
</dbReference>
<evidence type="ECO:0000313" key="4">
    <source>
        <dbReference type="EMBL" id="CAF3675176.1"/>
    </source>
</evidence>
<comment type="caution">
    <text evidence="3">The sequence shown here is derived from an EMBL/GenBank/DDBJ whole genome shotgun (WGS) entry which is preliminary data.</text>
</comment>
<feature type="domain" description="F-box" evidence="1">
    <location>
        <begin position="1"/>
        <end position="46"/>
    </location>
</feature>
<dbReference type="SUPFAM" id="SSF52047">
    <property type="entry name" value="RNI-like"/>
    <property type="match status" value="1"/>
</dbReference>
<organism evidence="3 6">
    <name type="scientific">Didymodactylos carnosus</name>
    <dbReference type="NCBI Taxonomy" id="1234261"/>
    <lineage>
        <taxon>Eukaryota</taxon>
        <taxon>Metazoa</taxon>
        <taxon>Spiralia</taxon>
        <taxon>Gnathifera</taxon>
        <taxon>Rotifera</taxon>
        <taxon>Eurotatoria</taxon>
        <taxon>Bdelloidea</taxon>
        <taxon>Philodinida</taxon>
        <taxon>Philodinidae</taxon>
        <taxon>Didymodactylos</taxon>
    </lineage>
</organism>
<evidence type="ECO:0000313" key="3">
    <source>
        <dbReference type="EMBL" id="CAF1346635.1"/>
    </source>
</evidence>
<dbReference type="Proteomes" id="UP000681722">
    <property type="component" value="Unassembled WGS sequence"/>
</dbReference>